<dbReference type="PROSITE" id="PS51318">
    <property type="entry name" value="TAT"/>
    <property type="match status" value="1"/>
</dbReference>
<dbReference type="AlphaFoldDB" id="A0A7W7HWI4"/>
<proteinExistence type="predicted"/>
<gene>
    <name evidence="3" type="ORF">BJ971_002644</name>
</gene>
<feature type="signal peptide" evidence="1">
    <location>
        <begin position="1"/>
        <end position="26"/>
    </location>
</feature>
<keyword evidence="1" id="KW-0732">Signal</keyword>
<name>A0A7W7HWI4_9ACTN</name>
<evidence type="ECO:0000313" key="3">
    <source>
        <dbReference type="EMBL" id="MBB4762088.1"/>
    </source>
</evidence>
<dbReference type="Gene3D" id="2.60.120.200">
    <property type="match status" value="1"/>
</dbReference>
<dbReference type="EMBL" id="JACHNH010000001">
    <property type="protein sequence ID" value="MBB4762088.1"/>
    <property type="molecule type" value="Genomic_DNA"/>
</dbReference>
<accession>A0A7W7HWI4</accession>
<dbReference type="PROSITE" id="PS50025">
    <property type="entry name" value="LAM_G_DOMAIN"/>
    <property type="match status" value="1"/>
</dbReference>
<dbReference type="InterPro" id="IPR013320">
    <property type="entry name" value="ConA-like_dom_sf"/>
</dbReference>
<evidence type="ECO:0000256" key="1">
    <source>
        <dbReference type="SAM" id="SignalP"/>
    </source>
</evidence>
<dbReference type="InterPro" id="IPR006311">
    <property type="entry name" value="TAT_signal"/>
</dbReference>
<dbReference type="InterPro" id="IPR001791">
    <property type="entry name" value="Laminin_G"/>
</dbReference>
<feature type="chain" id="PRO_5030661859" description="Laminin G domain-containing protein" evidence="1">
    <location>
        <begin position="27"/>
        <end position="242"/>
    </location>
</feature>
<dbReference type="SMART" id="SM00282">
    <property type="entry name" value="LamG"/>
    <property type="match status" value="1"/>
</dbReference>
<dbReference type="Pfam" id="PF00054">
    <property type="entry name" value="Laminin_G_1"/>
    <property type="match status" value="1"/>
</dbReference>
<evidence type="ECO:0000259" key="2">
    <source>
        <dbReference type="PROSITE" id="PS50025"/>
    </source>
</evidence>
<dbReference type="CDD" id="cd00110">
    <property type="entry name" value="LamG"/>
    <property type="match status" value="1"/>
</dbReference>
<sequence>MKSRRSVTVAMAAVSVLVGTAPTADAAWNRPVSAWSRPVAVWNMNEWSGSRTMVDSSGNGHTGRIGPEVGTGIQALGATGYRFDRLEPDSPPTHPGHLVTVSDSPSLDPGTRDFTMTVRLRTTHKFGNVVQKGQATVRGGNFKMQIPGGIAECLYRGSSGSLLVRSPTRLNDGRWHTVRCDRNGSGLIMAVDGRVVARKPGWTGAISNGWPVTIGGKADCDQIEVGCDYYAGDLDYVQFDAG</sequence>
<dbReference type="SUPFAM" id="SSF49899">
    <property type="entry name" value="Concanavalin A-like lectins/glucanases"/>
    <property type="match status" value="1"/>
</dbReference>
<evidence type="ECO:0000313" key="4">
    <source>
        <dbReference type="Proteomes" id="UP000578112"/>
    </source>
</evidence>
<feature type="domain" description="Laminin G" evidence="2">
    <location>
        <begin position="91"/>
        <end position="242"/>
    </location>
</feature>
<protein>
    <recommendedName>
        <fullName evidence="2">Laminin G domain-containing protein</fullName>
    </recommendedName>
</protein>
<organism evidence="3 4">
    <name type="scientific">Actinoplanes digitatis</name>
    <dbReference type="NCBI Taxonomy" id="1868"/>
    <lineage>
        <taxon>Bacteria</taxon>
        <taxon>Bacillati</taxon>
        <taxon>Actinomycetota</taxon>
        <taxon>Actinomycetes</taxon>
        <taxon>Micromonosporales</taxon>
        <taxon>Micromonosporaceae</taxon>
        <taxon>Actinoplanes</taxon>
    </lineage>
</organism>
<reference evidence="3 4" key="1">
    <citation type="submission" date="2020-08" db="EMBL/GenBank/DDBJ databases">
        <title>Sequencing the genomes of 1000 actinobacteria strains.</title>
        <authorList>
            <person name="Klenk H.-P."/>
        </authorList>
    </citation>
    <scope>NUCLEOTIDE SEQUENCE [LARGE SCALE GENOMIC DNA]</scope>
    <source>
        <strain evidence="3 4">DSM 43149</strain>
    </source>
</reference>
<keyword evidence="4" id="KW-1185">Reference proteome</keyword>
<dbReference type="Proteomes" id="UP000578112">
    <property type="component" value="Unassembled WGS sequence"/>
</dbReference>
<dbReference type="RefSeq" id="WP_239087727.1">
    <property type="nucleotide sequence ID" value="NZ_BOMK01000057.1"/>
</dbReference>
<comment type="caution">
    <text evidence="3">The sequence shown here is derived from an EMBL/GenBank/DDBJ whole genome shotgun (WGS) entry which is preliminary data.</text>
</comment>